<dbReference type="InterPro" id="IPR010730">
    <property type="entry name" value="HET"/>
</dbReference>
<dbReference type="Pfam" id="PF26639">
    <property type="entry name" value="Het-6_barrel"/>
    <property type="match status" value="1"/>
</dbReference>
<dbReference type="PANTHER" id="PTHR24148">
    <property type="entry name" value="ANKYRIN REPEAT DOMAIN-CONTAINING PROTEIN 39 HOMOLOG-RELATED"/>
    <property type="match status" value="1"/>
</dbReference>
<comment type="caution">
    <text evidence="2">The sequence shown here is derived from an EMBL/GenBank/DDBJ whole genome shotgun (WGS) entry which is preliminary data.</text>
</comment>
<accession>A0A9P5ALQ2</accession>
<protein>
    <recommendedName>
        <fullName evidence="1">Heterokaryon incompatibility domain-containing protein</fullName>
    </recommendedName>
</protein>
<reference evidence="2" key="1">
    <citation type="journal article" date="2017" name="Mycologia">
        <title>Fusarium algeriense, sp. nov., a novel toxigenic crown rot pathogen of durum wheat from Algeria is nested in the Fusarium burgessii species complex.</title>
        <authorList>
            <person name="Laraba I."/>
            <person name="Keddad A."/>
            <person name="Boureghda H."/>
            <person name="Abdallah N."/>
            <person name="Vaughan M.M."/>
            <person name="Proctor R.H."/>
            <person name="Busman M."/>
            <person name="O'Donnell K."/>
        </authorList>
    </citation>
    <scope>NUCLEOTIDE SEQUENCE</scope>
    <source>
        <strain evidence="2">NRRL 25174</strain>
    </source>
</reference>
<dbReference type="EMBL" id="PVQB02000222">
    <property type="protein sequence ID" value="KAF4340804.1"/>
    <property type="molecule type" value="Genomic_DNA"/>
</dbReference>
<dbReference type="OrthoDB" id="2157530at2759"/>
<dbReference type="Pfam" id="PF06985">
    <property type="entry name" value="HET"/>
    <property type="match status" value="1"/>
</dbReference>
<proteinExistence type="predicted"/>
<name>A0A9P5ALQ2_9HYPO</name>
<evidence type="ECO:0000259" key="1">
    <source>
        <dbReference type="Pfam" id="PF06985"/>
    </source>
</evidence>
<organism evidence="2 3">
    <name type="scientific">Fusarium beomiforme</name>
    <dbReference type="NCBI Taxonomy" id="44412"/>
    <lineage>
        <taxon>Eukaryota</taxon>
        <taxon>Fungi</taxon>
        <taxon>Dikarya</taxon>
        <taxon>Ascomycota</taxon>
        <taxon>Pezizomycotina</taxon>
        <taxon>Sordariomycetes</taxon>
        <taxon>Hypocreomycetidae</taxon>
        <taxon>Hypocreales</taxon>
        <taxon>Nectriaceae</taxon>
        <taxon>Fusarium</taxon>
        <taxon>Fusarium burgessii species complex</taxon>
    </lineage>
</organism>
<dbReference type="PANTHER" id="PTHR24148:SF73">
    <property type="entry name" value="HET DOMAIN PROTEIN (AFU_ORTHOLOGUE AFUA_8G01020)"/>
    <property type="match status" value="1"/>
</dbReference>
<feature type="domain" description="Heterokaryon incompatibility" evidence="1">
    <location>
        <begin position="9"/>
        <end position="126"/>
    </location>
</feature>
<dbReference type="AlphaFoldDB" id="A0A9P5ALQ2"/>
<keyword evidence="3" id="KW-1185">Reference proteome</keyword>
<sequence>MTYQSSEGAQKFSVTSNCFAALKRLRRKDKPRVLWIDALAIDQSNIDERNHQVSLMSRIYSQAAGVIIYLGESAENSDLAIEFIMDCDDPSLDTSSLSFPRSDTLMQALRNFFLRPWFTRVWVIQEVFLSTEKTVYCGEKEFSWSVMENFKHYLVNTRLQFRLPYVLSTPGKHFEEKTREEIMLKSLLDSRHCEATDPRDKVYSLLPILNSYNKPLSIRPRYQDTLAKVYTDCAMALLQDRGWSLLYAVQSQSGIEGLPSWVPDWNVAPQRHILGTAFMTDNSSFWIHTKLPAIPEKPQIMTRCTDAGQIPILQGHGYSCGKIARMGKTYIAGQMRFPAKEWLNLIKSIDTSLPAKQLGSDRKFRMDPFPRFLRMTVSLYSSNATQEDLGDDWTRPDFIVGGSHTSYQDYTFGDKWEQTVRKLALERKDGILPFRDIPFYHALASLPPSYANIIRENLQASHLRRLFVTDTGYFGIAPAEAEIGDEVFICVGAAVPFVLREAQMDREDEFHFVGESYVQVGAWYAMANTETQPQSLYII</sequence>
<evidence type="ECO:0000313" key="2">
    <source>
        <dbReference type="EMBL" id="KAF4340804.1"/>
    </source>
</evidence>
<dbReference type="InterPro" id="IPR052895">
    <property type="entry name" value="HetReg/Transcr_Mod"/>
</dbReference>
<gene>
    <name evidence="2" type="ORF">FBEOM_5256</name>
</gene>
<reference evidence="2" key="2">
    <citation type="submission" date="2020-02" db="EMBL/GenBank/DDBJ databases">
        <title>Identification and distribution of gene clusters putatively required for synthesis of sphingolipid metabolism inhibitors in phylogenetically diverse species of the filamentous fungus Fusarium.</title>
        <authorList>
            <person name="Kim H.-S."/>
            <person name="Busman M."/>
            <person name="Brown D.W."/>
            <person name="Divon H."/>
            <person name="Uhlig S."/>
            <person name="Proctor R.H."/>
        </authorList>
    </citation>
    <scope>NUCLEOTIDE SEQUENCE</scope>
    <source>
        <strain evidence="2">NRRL 25174</strain>
    </source>
</reference>
<evidence type="ECO:0000313" key="3">
    <source>
        <dbReference type="Proteomes" id="UP000730481"/>
    </source>
</evidence>
<dbReference type="Proteomes" id="UP000730481">
    <property type="component" value="Unassembled WGS sequence"/>
</dbReference>